<dbReference type="EMBL" id="CAJVPT010024404">
    <property type="protein sequence ID" value="CAG8670364.1"/>
    <property type="molecule type" value="Genomic_DNA"/>
</dbReference>
<name>A0ACA9NR32_9GLOM</name>
<proteinExistence type="predicted"/>
<evidence type="ECO:0000313" key="1">
    <source>
        <dbReference type="EMBL" id="CAG8670364.1"/>
    </source>
</evidence>
<protein>
    <submittedName>
        <fullName evidence="1">10794_t:CDS:1</fullName>
    </submittedName>
</protein>
<organism evidence="1 2">
    <name type="scientific">Acaulospora colombiana</name>
    <dbReference type="NCBI Taxonomy" id="27376"/>
    <lineage>
        <taxon>Eukaryota</taxon>
        <taxon>Fungi</taxon>
        <taxon>Fungi incertae sedis</taxon>
        <taxon>Mucoromycota</taxon>
        <taxon>Glomeromycotina</taxon>
        <taxon>Glomeromycetes</taxon>
        <taxon>Diversisporales</taxon>
        <taxon>Acaulosporaceae</taxon>
        <taxon>Acaulospora</taxon>
    </lineage>
</organism>
<feature type="non-terminal residue" evidence="1">
    <location>
        <position position="1"/>
    </location>
</feature>
<reference evidence="1" key="1">
    <citation type="submission" date="2021-06" db="EMBL/GenBank/DDBJ databases">
        <authorList>
            <person name="Kallberg Y."/>
            <person name="Tangrot J."/>
            <person name="Rosling A."/>
        </authorList>
    </citation>
    <scope>NUCLEOTIDE SEQUENCE</scope>
    <source>
        <strain evidence="1">CL356</strain>
    </source>
</reference>
<gene>
    <name evidence="1" type="ORF">ACOLOM_LOCUS8926</name>
</gene>
<evidence type="ECO:0000313" key="2">
    <source>
        <dbReference type="Proteomes" id="UP000789525"/>
    </source>
</evidence>
<keyword evidence="2" id="KW-1185">Reference proteome</keyword>
<accession>A0ACA9NR32</accession>
<comment type="caution">
    <text evidence="1">The sequence shown here is derived from an EMBL/GenBank/DDBJ whole genome shotgun (WGS) entry which is preliminary data.</text>
</comment>
<dbReference type="Proteomes" id="UP000789525">
    <property type="component" value="Unassembled WGS sequence"/>
</dbReference>
<sequence>KFADGDPTNNDFFNTTFETDQNELNLRFGGDVRGSMARDPHGTRDQGLETCAEVK</sequence>